<reference evidence="1" key="2">
    <citation type="journal article" date="2022" name="New Phytol.">
        <title>Evolutionary transition to the ectomycorrhizal habit in the genomes of a hyperdiverse lineage of mushroom-forming fungi.</title>
        <authorList>
            <person name="Looney B."/>
            <person name="Miyauchi S."/>
            <person name="Morin E."/>
            <person name="Drula E."/>
            <person name="Courty P.E."/>
            <person name="Kohler A."/>
            <person name="Kuo A."/>
            <person name="LaButti K."/>
            <person name="Pangilinan J."/>
            <person name="Lipzen A."/>
            <person name="Riley R."/>
            <person name="Andreopoulos W."/>
            <person name="He G."/>
            <person name="Johnson J."/>
            <person name="Nolan M."/>
            <person name="Tritt A."/>
            <person name="Barry K.W."/>
            <person name="Grigoriev I.V."/>
            <person name="Nagy L.G."/>
            <person name="Hibbett D."/>
            <person name="Henrissat B."/>
            <person name="Matheny P.B."/>
            <person name="Labbe J."/>
            <person name="Martin F.M."/>
        </authorList>
    </citation>
    <scope>NUCLEOTIDE SEQUENCE</scope>
    <source>
        <strain evidence="1">HHB10654</strain>
    </source>
</reference>
<evidence type="ECO:0000313" key="2">
    <source>
        <dbReference type="Proteomes" id="UP000814140"/>
    </source>
</evidence>
<name>A0ACB8SEK1_9AGAM</name>
<organism evidence="1 2">
    <name type="scientific">Artomyces pyxidatus</name>
    <dbReference type="NCBI Taxonomy" id="48021"/>
    <lineage>
        <taxon>Eukaryota</taxon>
        <taxon>Fungi</taxon>
        <taxon>Dikarya</taxon>
        <taxon>Basidiomycota</taxon>
        <taxon>Agaricomycotina</taxon>
        <taxon>Agaricomycetes</taxon>
        <taxon>Russulales</taxon>
        <taxon>Auriscalpiaceae</taxon>
        <taxon>Artomyces</taxon>
    </lineage>
</organism>
<protein>
    <submittedName>
        <fullName evidence="1">Uncharacterized protein</fullName>
    </submittedName>
</protein>
<comment type="caution">
    <text evidence="1">The sequence shown here is derived from an EMBL/GenBank/DDBJ whole genome shotgun (WGS) entry which is preliminary data.</text>
</comment>
<reference evidence="1" key="1">
    <citation type="submission" date="2021-03" db="EMBL/GenBank/DDBJ databases">
        <authorList>
            <consortium name="DOE Joint Genome Institute"/>
            <person name="Ahrendt S."/>
            <person name="Looney B.P."/>
            <person name="Miyauchi S."/>
            <person name="Morin E."/>
            <person name="Drula E."/>
            <person name="Courty P.E."/>
            <person name="Chicoki N."/>
            <person name="Fauchery L."/>
            <person name="Kohler A."/>
            <person name="Kuo A."/>
            <person name="Labutti K."/>
            <person name="Pangilinan J."/>
            <person name="Lipzen A."/>
            <person name="Riley R."/>
            <person name="Andreopoulos W."/>
            <person name="He G."/>
            <person name="Johnson J."/>
            <person name="Barry K.W."/>
            <person name="Grigoriev I.V."/>
            <person name="Nagy L."/>
            <person name="Hibbett D."/>
            <person name="Henrissat B."/>
            <person name="Matheny P.B."/>
            <person name="Labbe J."/>
            <person name="Martin F."/>
        </authorList>
    </citation>
    <scope>NUCLEOTIDE SEQUENCE</scope>
    <source>
        <strain evidence="1">HHB10654</strain>
    </source>
</reference>
<evidence type="ECO:0000313" key="1">
    <source>
        <dbReference type="EMBL" id="KAI0054898.1"/>
    </source>
</evidence>
<accession>A0ACB8SEK1</accession>
<proteinExistence type="predicted"/>
<sequence length="376" mass="41972">MAESTENAPAASPVRGAKRQRVEDGSDQQEVAIVQSDKLWLDDGNLVVRTTSKGPPPMQTLYKIHKRVLALHCSAFASLFDGPQAAFDIGSQQHEGVPVMDLPDPPEDVHDFLMALYFPMETHRHSPITSPVRDGRWNVFPRSYHGILRLAVKYDSPDIRDLFADLMRANWPSVLKDWEFLRAQLKACPVLNIPGHRRISPIDAIVLAVECQISDVLPVAFYELSCIADTLRPSDDLDKQRADYTKSLSMITPDQLIKLTIGKGLLKGHLKAFIHQFKSDLLSGACGCMLGTCMNKVLDWWSVQEGSGFSESDPLVWLHTVVVSCDNVHHRGICDVCQEFIKKVMVAMKEEVWGKLPDFFGLRDVVSETWGAVAPA</sequence>
<gene>
    <name evidence="1" type="ORF">BV25DRAFT_353004</name>
</gene>
<dbReference type="Proteomes" id="UP000814140">
    <property type="component" value="Unassembled WGS sequence"/>
</dbReference>
<dbReference type="EMBL" id="MU277331">
    <property type="protein sequence ID" value="KAI0054898.1"/>
    <property type="molecule type" value="Genomic_DNA"/>
</dbReference>
<keyword evidence="2" id="KW-1185">Reference proteome</keyword>